<dbReference type="AlphaFoldDB" id="A0A2K3CWR9"/>
<dbReference type="PANTHER" id="PTHR12393:SF6">
    <property type="entry name" value="SPHINGOMYELIN PHOSPHODIESTERASE 2"/>
    <property type="match status" value="1"/>
</dbReference>
<dbReference type="RefSeq" id="XP_042916486.1">
    <property type="nucleotide sequence ID" value="XM_043070603.1"/>
</dbReference>
<dbReference type="Proteomes" id="UP000006906">
    <property type="component" value="Chromosome 15"/>
</dbReference>
<dbReference type="GO" id="GO:0030149">
    <property type="term" value="P:sphingolipid catabolic process"/>
    <property type="evidence" value="ECO:0000318"/>
    <property type="project" value="GO_Central"/>
</dbReference>
<name>A0A2K3CWR9_CHLRE</name>
<evidence type="ECO:0000256" key="1">
    <source>
        <dbReference type="SAM" id="MobiDB-lite"/>
    </source>
</evidence>
<dbReference type="PANTHER" id="PTHR12393">
    <property type="entry name" value="SPHINGOMYELIN PHOSPHODIESTERASE RELATED"/>
    <property type="match status" value="1"/>
</dbReference>
<dbReference type="OrthoDB" id="10682420at2759"/>
<keyword evidence="3" id="KW-1185">Reference proteome</keyword>
<feature type="region of interest" description="Disordered" evidence="1">
    <location>
        <begin position="159"/>
        <end position="185"/>
    </location>
</feature>
<dbReference type="GO" id="GO:0005783">
    <property type="term" value="C:endoplasmic reticulum"/>
    <property type="evidence" value="ECO:0000318"/>
    <property type="project" value="GO_Central"/>
</dbReference>
<dbReference type="GO" id="GO:0016020">
    <property type="term" value="C:membrane"/>
    <property type="evidence" value="ECO:0000318"/>
    <property type="project" value="GO_Central"/>
</dbReference>
<dbReference type="GO" id="GO:0071944">
    <property type="term" value="C:cell periphery"/>
    <property type="evidence" value="ECO:0000318"/>
    <property type="project" value="GO_Central"/>
</dbReference>
<proteinExistence type="predicted"/>
<dbReference type="PaxDb" id="3055-EDO97760"/>
<dbReference type="GeneID" id="5726711"/>
<dbReference type="Gramene" id="PNW72721">
    <property type="protein sequence ID" value="PNW72721"/>
    <property type="gene ID" value="CHLRE_15g639134v5"/>
</dbReference>
<dbReference type="InParanoid" id="A0A2K3CWR9"/>
<protein>
    <submittedName>
        <fullName evidence="2">Uncharacterized protein</fullName>
    </submittedName>
</protein>
<gene>
    <name evidence="2" type="ORF">CHLRE_15g639134v5</name>
</gene>
<dbReference type="KEGG" id="cre:CHLRE_15g639134v5"/>
<dbReference type="GO" id="GO:0046513">
    <property type="term" value="P:ceramide biosynthetic process"/>
    <property type="evidence" value="ECO:0000318"/>
    <property type="project" value="GO_Central"/>
</dbReference>
<reference evidence="2 3" key="1">
    <citation type="journal article" date="2007" name="Science">
        <title>The Chlamydomonas genome reveals the evolution of key animal and plant functions.</title>
        <authorList>
            <person name="Merchant S.S."/>
            <person name="Prochnik S.E."/>
            <person name="Vallon O."/>
            <person name="Harris E.H."/>
            <person name="Karpowicz S.J."/>
            <person name="Witman G.B."/>
            <person name="Terry A."/>
            <person name="Salamov A."/>
            <person name="Fritz-Laylin L.K."/>
            <person name="Marechal-Drouard L."/>
            <person name="Marshall W.F."/>
            <person name="Qu L.H."/>
            <person name="Nelson D.R."/>
            <person name="Sanderfoot A.A."/>
            <person name="Spalding M.H."/>
            <person name="Kapitonov V.V."/>
            <person name="Ren Q."/>
            <person name="Ferris P."/>
            <person name="Lindquist E."/>
            <person name="Shapiro H."/>
            <person name="Lucas S.M."/>
            <person name="Grimwood J."/>
            <person name="Schmutz J."/>
            <person name="Cardol P."/>
            <person name="Cerutti H."/>
            <person name="Chanfreau G."/>
            <person name="Chen C.L."/>
            <person name="Cognat V."/>
            <person name="Croft M.T."/>
            <person name="Dent R."/>
            <person name="Dutcher S."/>
            <person name="Fernandez E."/>
            <person name="Fukuzawa H."/>
            <person name="Gonzalez-Ballester D."/>
            <person name="Gonzalez-Halphen D."/>
            <person name="Hallmann A."/>
            <person name="Hanikenne M."/>
            <person name="Hippler M."/>
            <person name="Inwood W."/>
            <person name="Jabbari K."/>
            <person name="Kalanon M."/>
            <person name="Kuras R."/>
            <person name="Lefebvre P.A."/>
            <person name="Lemaire S.D."/>
            <person name="Lobanov A.V."/>
            <person name="Lohr M."/>
            <person name="Manuell A."/>
            <person name="Meier I."/>
            <person name="Mets L."/>
            <person name="Mittag M."/>
            <person name="Mittelmeier T."/>
            <person name="Moroney J.V."/>
            <person name="Moseley J."/>
            <person name="Napoli C."/>
            <person name="Nedelcu A.M."/>
            <person name="Niyogi K."/>
            <person name="Novoselov S.V."/>
            <person name="Paulsen I.T."/>
            <person name="Pazour G."/>
            <person name="Purton S."/>
            <person name="Ral J.P."/>
            <person name="Riano-Pachon D.M."/>
            <person name="Riekhof W."/>
            <person name="Rymarquis L."/>
            <person name="Schroda M."/>
            <person name="Stern D."/>
            <person name="Umen J."/>
            <person name="Willows R."/>
            <person name="Wilson N."/>
            <person name="Zimmer S.L."/>
            <person name="Allmer J."/>
            <person name="Balk J."/>
            <person name="Bisova K."/>
            <person name="Chen C.J."/>
            <person name="Elias M."/>
            <person name="Gendler K."/>
            <person name="Hauser C."/>
            <person name="Lamb M.R."/>
            <person name="Ledford H."/>
            <person name="Long J.C."/>
            <person name="Minagawa J."/>
            <person name="Page M.D."/>
            <person name="Pan J."/>
            <person name="Pootakham W."/>
            <person name="Roje S."/>
            <person name="Rose A."/>
            <person name="Stahlberg E."/>
            <person name="Terauchi A.M."/>
            <person name="Yang P."/>
            <person name="Ball S."/>
            <person name="Bowler C."/>
            <person name="Dieckmann C.L."/>
            <person name="Gladyshev V.N."/>
            <person name="Green P."/>
            <person name="Jorgensen R."/>
            <person name="Mayfield S."/>
            <person name="Mueller-Roeber B."/>
            <person name="Rajamani S."/>
            <person name="Sayre R.T."/>
            <person name="Brokstein P."/>
            <person name="Dubchak I."/>
            <person name="Goodstein D."/>
            <person name="Hornick L."/>
            <person name="Huang Y.W."/>
            <person name="Jhaveri J."/>
            <person name="Luo Y."/>
            <person name="Martinez D."/>
            <person name="Ngau W.C."/>
            <person name="Otillar B."/>
            <person name="Poliakov A."/>
            <person name="Porter A."/>
            <person name="Szajkowski L."/>
            <person name="Werner G."/>
            <person name="Zhou K."/>
            <person name="Grigoriev I.V."/>
            <person name="Rokhsar D.S."/>
            <person name="Grossman A.R."/>
        </authorList>
    </citation>
    <scope>NUCLEOTIDE SEQUENCE [LARGE SCALE GENOMIC DNA]</scope>
    <source>
        <strain evidence="3">CC-503</strain>
    </source>
</reference>
<dbReference type="ExpressionAtlas" id="A0A2K3CWR9">
    <property type="expression patterns" value="baseline"/>
</dbReference>
<evidence type="ECO:0000313" key="2">
    <source>
        <dbReference type="EMBL" id="PNW72721.1"/>
    </source>
</evidence>
<dbReference type="GO" id="GO:0004620">
    <property type="term" value="F:phospholipase activity"/>
    <property type="evidence" value="ECO:0000318"/>
    <property type="project" value="GO_Central"/>
</dbReference>
<accession>A0A2K3CWR9</accession>
<sequence length="600" mass="62511">MVATAAAGNLEGCERLLRQEGCVVYREALKAAAAGGHLPTLQLLLAAAHVRNVPHVFRAACVGGQVHVVTWLTQTFGSTGSGRSAGPDSADAAAAAAAGQVEMMEYLLSQLLQPLLLPVVMTMAQGNDGPAAAGEEVVGAAASGPSRGSLGSALSSNPLPSALIPCPPQPRSQPQQAGSPLPHPPPLLLTASGAIRRLELLLGLVLGCPLEVLRRHYHWLASGVVLPTHGAPMAAGQGAAAVAEVEAEVDGGGGIAEDAAFFVPGDSPLRRRRMLLAAAFTSPTSDWEAKLDFLLSTWGLASGLDARAAPGPVASAGVPALRHYPRTPRPELTQLAEQCLAVGTDDVYEVAWIDLAARPDFLARLQCLRAAGFEFNHVMLELAAEAAQPEALAYLWEECGMGTQGSAPSADILATYFLHGCARFSHGGSWGVSSGISGTAGGAAGGVARSRRCLQMLRLLRDWGAVFTASHVTQAARSAAPEELVPWLLQEVAAHNGEDTDTQQQQEEEREACSKAFQVAAVHSGSLPVLQALRARGAAVCLKSVAFGGSEEALEWAAAELEAEGKLQPLDDMEARRVADSGNHAAMEWLRGRGLLPQRL</sequence>
<organism evidence="2 3">
    <name type="scientific">Chlamydomonas reinhardtii</name>
    <name type="common">Chlamydomonas smithii</name>
    <dbReference type="NCBI Taxonomy" id="3055"/>
    <lineage>
        <taxon>Eukaryota</taxon>
        <taxon>Viridiplantae</taxon>
        <taxon>Chlorophyta</taxon>
        <taxon>core chlorophytes</taxon>
        <taxon>Chlorophyceae</taxon>
        <taxon>CS clade</taxon>
        <taxon>Chlamydomonadales</taxon>
        <taxon>Chlamydomonadaceae</taxon>
        <taxon>Chlamydomonas</taxon>
    </lineage>
</organism>
<evidence type="ECO:0000313" key="3">
    <source>
        <dbReference type="Proteomes" id="UP000006906"/>
    </source>
</evidence>
<dbReference type="EMBL" id="CM008976">
    <property type="protein sequence ID" value="PNW72721.1"/>
    <property type="molecule type" value="Genomic_DNA"/>
</dbReference>